<dbReference type="InterPro" id="IPR038726">
    <property type="entry name" value="PDDEXK_AddAB-type"/>
</dbReference>
<gene>
    <name evidence="13" type="ORF">UFOPK3774_00338</name>
</gene>
<reference evidence="13" key="1">
    <citation type="submission" date="2020-05" db="EMBL/GenBank/DDBJ databases">
        <authorList>
            <person name="Chiriac C."/>
            <person name="Salcher M."/>
            <person name="Ghai R."/>
            <person name="Kavagutti S V."/>
        </authorList>
    </citation>
    <scope>NUCLEOTIDE SEQUENCE</scope>
</reference>
<keyword evidence="3" id="KW-0227">DNA damage</keyword>
<dbReference type="GO" id="GO:0004527">
    <property type="term" value="F:exonuclease activity"/>
    <property type="evidence" value="ECO:0007669"/>
    <property type="project" value="UniProtKB-KW"/>
</dbReference>
<dbReference type="GO" id="GO:0000725">
    <property type="term" value="P:recombinational repair"/>
    <property type="evidence" value="ECO:0007669"/>
    <property type="project" value="TreeGrafter"/>
</dbReference>
<keyword evidence="1" id="KW-0540">Nuclease</keyword>
<dbReference type="GO" id="GO:0005524">
    <property type="term" value="F:ATP binding"/>
    <property type="evidence" value="ECO:0007669"/>
    <property type="project" value="UniProtKB-KW"/>
</dbReference>
<evidence type="ECO:0000256" key="10">
    <source>
        <dbReference type="SAM" id="MobiDB-lite"/>
    </source>
</evidence>
<sequence>MKFGPPEIRHDVVQILTIHNAKGGEWDVVAVPGLAQNTFPSENSMDKANWLANEAHVPFSLRGDKKELPDFQWQRASDQKELEALITTFDGECEAIEFEEEMRLGYVAFTRAISHLFLSTSWWRSGVKPVAKSQLFTIAESLAATTSSKSIRLLPEPQRPGDKDRNPSENSPETGVWPRDPLGDQRSAFDSAVAIVRSAQADSLEDEKATSEISEWLRDGKALIAERERRGTLAPVLLPARMSVSTLVALKSNPEALALHLRRPIPQLQDSFARRGTQFHLWVEKYYNDQQILDDSYLDARDKFESDTTLSALQEKWLESEWASRADVHTEVGFEMSVAGTLLRGRIDAIFPKNGEFEVIDWKTGSTQLGEAAQVQLAVYRLAISKLYKVDISKVSAGFHYVPTGVTHKPADLLDEAGLNALLNNFEIAIL</sequence>
<dbReference type="InterPro" id="IPR014017">
    <property type="entry name" value="DNA_helicase_UvrD-like_C"/>
</dbReference>
<evidence type="ECO:0000256" key="3">
    <source>
        <dbReference type="ARBA" id="ARBA00022763"/>
    </source>
</evidence>
<dbReference type="InterPro" id="IPR000212">
    <property type="entry name" value="DNA_helicase_UvrD/REP"/>
</dbReference>
<evidence type="ECO:0000259" key="11">
    <source>
        <dbReference type="Pfam" id="PF12705"/>
    </source>
</evidence>
<keyword evidence="9" id="KW-0234">DNA repair</keyword>
<keyword evidence="5" id="KW-0347">Helicase</keyword>
<feature type="domain" description="UvrD-like helicase C-terminal" evidence="12">
    <location>
        <begin position="11"/>
        <end position="120"/>
    </location>
</feature>
<dbReference type="Pfam" id="PF13361">
    <property type="entry name" value="UvrD_C"/>
    <property type="match status" value="1"/>
</dbReference>
<dbReference type="Gene3D" id="3.90.320.10">
    <property type="match status" value="1"/>
</dbReference>
<evidence type="ECO:0000256" key="1">
    <source>
        <dbReference type="ARBA" id="ARBA00022722"/>
    </source>
</evidence>
<dbReference type="GO" id="GO:0043138">
    <property type="term" value="F:3'-5' DNA helicase activity"/>
    <property type="evidence" value="ECO:0007669"/>
    <property type="project" value="TreeGrafter"/>
</dbReference>
<keyword evidence="4" id="KW-0378">Hydrolase</keyword>
<evidence type="ECO:0000256" key="9">
    <source>
        <dbReference type="ARBA" id="ARBA00023204"/>
    </source>
</evidence>
<dbReference type="GO" id="GO:0003677">
    <property type="term" value="F:DNA binding"/>
    <property type="evidence" value="ECO:0007669"/>
    <property type="project" value="UniProtKB-KW"/>
</dbReference>
<evidence type="ECO:0000256" key="8">
    <source>
        <dbReference type="ARBA" id="ARBA00023125"/>
    </source>
</evidence>
<dbReference type="InterPro" id="IPR011335">
    <property type="entry name" value="Restrct_endonuc-II-like"/>
</dbReference>
<evidence type="ECO:0000256" key="4">
    <source>
        <dbReference type="ARBA" id="ARBA00022801"/>
    </source>
</evidence>
<name>A0A6J7J0A6_9ZZZZ</name>
<dbReference type="GO" id="GO:0033202">
    <property type="term" value="C:DNA helicase complex"/>
    <property type="evidence" value="ECO:0007669"/>
    <property type="project" value="TreeGrafter"/>
</dbReference>
<proteinExistence type="predicted"/>
<dbReference type="EMBL" id="CAFBNG010000041">
    <property type="protein sequence ID" value="CAB4935942.1"/>
    <property type="molecule type" value="Genomic_DNA"/>
</dbReference>
<evidence type="ECO:0000256" key="7">
    <source>
        <dbReference type="ARBA" id="ARBA00022840"/>
    </source>
</evidence>
<accession>A0A6J7J0A6</accession>
<dbReference type="PANTHER" id="PTHR11070:SF55">
    <property type="entry name" value="DNA 3'-5' HELICASE"/>
    <property type="match status" value="1"/>
</dbReference>
<dbReference type="Pfam" id="PF12705">
    <property type="entry name" value="PDDEXK_1"/>
    <property type="match status" value="1"/>
</dbReference>
<feature type="domain" description="PD-(D/E)XK endonuclease-like" evidence="11">
    <location>
        <begin position="241"/>
        <end position="401"/>
    </location>
</feature>
<dbReference type="InterPro" id="IPR027417">
    <property type="entry name" value="P-loop_NTPase"/>
</dbReference>
<keyword evidence="7" id="KW-0067">ATP-binding</keyword>
<evidence type="ECO:0000313" key="13">
    <source>
        <dbReference type="EMBL" id="CAB4935942.1"/>
    </source>
</evidence>
<keyword evidence="2" id="KW-0547">Nucleotide-binding</keyword>
<organism evidence="13">
    <name type="scientific">freshwater metagenome</name>
    <dbReference type="NCBI Taxonomy" id="449393"/>
    <lineage>
        <taxon>unclassified sequences</taxon>
        <taxon>metagenomes</taxon>
        <taxon>ecological metagenomes</taxon>
    </lineage>
</organism>
<dbReference type="PANTHER" id="PTHR11070">
    <property type="entry name" value="UVRD / RECB / PCRA DNA HELICASE FAMILY MEMBER"/>
    <property type="match status" value="1"/>
</dbReference>
<protein>
    <submittedName>
        <fullName evidence="13">Unannotated protein</fullName>
    </submittedName>
</protein>
<dbReference type="GO" id="GO:0005829">
    <property type="term" value="C:cytosol"/>
    <property type="evidence" value="ECO:0007669"/>
    <property type="project" value="TreeGrafter"/>
</dbReference>
<evidence type="ECO:0000259" key="12">
    <source>
        <dbReference type="Pfam" id="PF13361"/>
    </source>
</evidence>
<feature type="region of interest" description="Disordered" evidence="10">
    <location>
        <begin position="149"/>
        <end position="184"/>
    </location>
</feature>
<keyword evidence="8" id="KW-0238">DNA-binding</keyword>
<evidence type="ECO:0000256" key="5">
    <source>
        <dbReference type="ARBA" id="ARBA00022806"/>
    </source>
</evidence>
<dbReference type="AlphaFoldDB" id="A0A6J7J0A6"/>
<dbReference type="SUPFAM" id="SSF52980">
    <property type="entry name" value="Restriction endonuclease-like"/>
    <property type="match status" value="1"/>
</dbReference>
<dbReference type="InterPro" id="IPR011604">
    <property type="entry name" value="PDDEXK-like_dom_sf"/>
</dbReference>
<keyword evidence="6" id="KW-0269">Exonuclease</keyword>
<dbReference type="SUPFAM" id="SSF52540">
    <property type="entry name" value="P-loop containing nucleoside triphosphate hydrolases"/>
    <property type="match status" value="1"/>
</dbReference>
<dbReference type="Gene3D" id="3.40.50.300">
    <property type="entry name" value="P-loop containing nucleotide triphosphate hydrolases"/>
    <property type="match status" value="1"/>
</dbReference>
<evidence type="ECO:0000256" key="2">
    <source>
        <dbReference type="ARBA" id="ARBA00022741"/>
    </source>
</evidence>
<evidence type="ECO:0000256" key="6">
    <source>
        <dbReference type="ARBA" id="ARBA00022839"/>
    </source>
</evidence>